<accession>A0A5H2XU81</accession>
<dbReference type="EMBL" id="AP021330">
    <property type="protein sequence ID" value="BBN69525.1"/>
    <property type="molecule type" value="Genomic_DNA"/>
</dbReference>
<feature type="region of interest" description="Disordered" evidence="1">
    <location>
        <begin position="17"/>
        <end position="84"/>
    </location>
</feature>
<evidence type="ECO:0000256" key="1">
    <source>
        <dbReference type="SAM" id="MobiDB-lite"/>
    </source>
</evidence>
<evidence type="ECO:0000313" key="2">
    <source>
        <dbReference type="EMBL" id="BBN69525.1"/>
    </source>
</evidence>
<proteinExistence type="predicted"/>
<dbReference type="AlphaFoldDB" id="A0A5H2XU81"/>
<feature type="non-terminal residue" evidence="2">
    <location>
        <position position="1"/>
    </location>
</feature>
<name>A0A5H2XU81_PRUDU</name>
<organism evidence="2">
    <name type="scientific">Prunus dulcis</name>
    <name type="common">Almond</name>
    <name type="synonym">Amygdalus dulcis</name>
    <dbReference type="NCBI Taxonomy" id="3755"/>
    <lineage>
        <taxon>Eukaryota</taxon>
        <taxon>Viridiplantae</taxon>
        <taxon>Streptophyta</taxon>
        <taxon>Embryophyta</taxon>
        <taxon>Tracheophyta</taxon>
        <taxon>Spermatophyta</taxon>
        <taxon>Magnoliopsida</taxon>
        <taxon>eudicotyledons</taxon>
        <taxon>Gunneridae</taxon>
        <taxon>Pentapetalae</taxon>
        <taxon>rosids</taxon>
        <taxon>fabids</taxon>
        <taxon>Rosales</taxon>
        <taxon>Rosaceae</taxon>
        <taxon>Amygdaloideae</taxon>
        <taxon>Amygdaleae</taxon>
        <taxon>Prunus</taxon>
    </lineage>
</organism>
<gene>
    <name evidence="2" type="ORF">Prudu_993S000100</name>
</gene>
<reference evidence="2" key="1">
    <citation type="journal article" date="2019" name="Science">
        <title>Mutation of a bHLH transcription factor allowed almond domestication.</title>
        <authorList>
            <person name="Sanchez-Perez R."/>
            <person name="Pavan S."/>
            <person name="Mazzeo R."/>
            <person name="Moldovan C."/>
            <person name="Aiese Cigliano R."/>
            <person name="Del Cueto J."/>
            <person name="Ricciardi F."/>
            <person name="Lotti C."/>
            <person name="Ricciardi L."/>
            <person name="Dicenta F."/>
            <person name="Lopez-Marques R.L."/>
            <person name="Lindberg Moller B."/>
        </authorList>
    </citation>
    <scope>NUCLEOTIDE SEQUENCE</scope>
</reference>
<sequence>APGVQLIHRRDLREVQLARTSRETLPNFRQKSEKKKKKGKATLPPSSRSRRHHRATRSPAPVPSEPQLARRHFPTNSSPAHAGSWPESAIFAVGRVRTFSSNISPISSPNLSSEAPGVRLIHRRDPREVQLARTSSRRRTKETTRAIILAPDPPPKCRISLGDSAEFSAEVGRKPKISN</sequence>
<protein>
    <submittedName>
        <fullName evidence="2">Uncharacterized protein</fullName>
    </submittedName>
</protein>